<feature type="region of interest" description="Disordered" evidence="1">
    <location>
        <begin position="1"/>
        <end position="36"/>
    </location>
</feature>
<gene>
    <name evidence="2" type="ORF">AVDCRST_MAG39-2296</name>
</gene>
<feature type="non-terminal residue" evidence="2">
    <location>
        <position position="36"/>
    </location>
</feature>
<reference evidence="2" key="1">
    <citation type="submission" date="2020-02" db="EMBL/GenBank/DDBJ databases">
        <authorList>
            <person name="Meier V. D."/>
        </authorList>
    </citation>
    <scope>NUCLEOTIDE SEQUENCE</scope>
    <source>
        <strain evidence="2">AVDCRST_MAG39</strain>
    </source>
</reference>
<evidence type="ECO:0000256" key="1">
    <source>
        <dbReference type="SAM" id="MobiDB-lite"/>
    </source>
</evidence>
<feature type="non-terminal residue" evidence="2">
    <location>
        <position position="1"/>
    </location>
</feature>
<organism evidence="2">
    <name type="scientific">uncultured Sphingomonadaceae bacterium</name>
    <dbReference type="NCBI Taxonomy" id="169976"/>
    <lineage>
        <taxon>Bacteria</taxon>
        <taxon>Pseudomonadati</taxon>
        <taxon>Pseudomonadota</taxon>
        <taxon>Alphaproteobacteria</taxon>
        <taxon>Sphingomonadales</taxon>
        <taxon>Sphingomonadaceae</taxon>
        <taxon>environmental samples</taxon>
    </lineage>
</organism>
<name>A0A6J4TB15_9SPHN</name>
<feature type="compositionally biased region" description="Basic and acidic residues" evidence="1">
    <location>
        <begin position="16"/>
        <end position="29"/>
    </location>
</feature>
<sequence length="36" mass="3461">RGARGGTAGTAGLPLRDPDGGARAVERGGRVRSGGV</sequence>
<dbReference type="AlphaFoldDB" id="A0A6J4TB15"/>
<dbReference type="EMBL" id="CADCVW010000098">
    <property type="protein sequence ID" value="CAA9517712.1"/>
    <property type="molecule type" value="Genomic_DNA"/>
</dbReference>
<accession>A0A6J4TB15</accession>
<proteinExistence type="predicted"/>
<evidence type="ECO:0000313" key="2">
    <source>
        <dbReference type="EMBL" id="CAA9517712.1"/>
    </source>
</evidence>
<protein>
    <submittedName>
        <fullName evidence="2">Uncharacterized protein</fullName>
    </submittedName>
</protein>